<dbReference type="SUPFAM" id="SSF56112">
    <property type="entry name" value="Protein kinase-like (PK-like)"/>
    <property type="match status" value="1"/>
</dbReference>
<dbReference type="RefSeq" id="WP_272737027.1">
    <property type="nucleotide sequence ID" value="NZ_CP116942.1"/>
</dbReference>
<accession>A0AAF0BS08</accession>
<protein>
    <recommendedName>
        <fullName evidence="3">Aminoglycoside phosphotransferase</fullName>
    </recommendedName>
</protein>
<gene>
    <name evidence="1" type="ORF">PO878_02075</name>
</gene>
<dbReference type="AlphaFoldDB" id="A0AAF0BS08"/>
<evidence type="ECO:0000313" key="2">
    <source>
        <dbReference type="Proteomes" id="UP001216390"/>
    </source>
</evidence>
<dbReference type="Proteomes" id="UP001216390">
    <property type="component" value="Chromosome"/>
</dbReference>
<evidence type="ECO:0008006" key="3">
    <source>
        <dbReference type="Google" id="ProtNLM"/>
    </source>
</evidence>
<dbReference type="EMBL" id="CP116942">
    <property type="protein sequence ID" value="WCO67506.1"/>
    <property type="molecule type" value="Genomic_DNA"/>
</dbReference>
<proteinExistence type="predicted"/>
<organism evidence="1 2">
    <name type="scientific">Iamia majanohamensis</name>
    <dbReference type="NCBI Taxonomy" id="467976"/>
    <lineage>
        <taxon>Bacteria</taxon>
        <taxon>Bacillati</taxon>
        <taxon>Actinomycetota</taxon>
        <taxon>Acidimicrobiia</taxon>
        <taxon>Acidimicrobiales</taxon>
        <taxon>Iamiaceae</taxon>
        <taxon>Iamia</taxon>
    </lineage>
</organism>
<keyword evidence="2" id="KW-1185">Reference proteome</keyword>
<name>A0AAF0BS08_9ACTN</name>
<dbReference type="InterPro" id="IPR011009">
    <property type="entry name" value="Kinase-like_dom_sf"/>
</dbReference>
<sequence length="279" mass="31087">MAHDLDRLDARQRQLLLRWLPDLRVEADHSWGLVETTVLEVVADGRRLIVKAGGPTDHHLARELHAHRHWLGPWRATGRAATLLHGDAQARILVATFVPGRLVLGTPAQDEPDTYVQAGRLLAALHGQTSEVQPTDERASALRWLDRDHRIDPSTEARLRAEIEGWPTTPTTVVPTHGDWQPRNWLVEDGVVRAIDLGRAALRSAMSDLVRLAAQDFRRRPELEAAFLAGYGPDPREPGAWRRHRVREAIGTAVWAHQVGDAAFEAQGHRMIAEALAAT</sequence>
<dbReference type="KEGG" id="ima:PO878_02075"/>
<evidence type="ECO:0000313" key="1">
    <source>
        <dbReference type="EMBL" id="WCO67506.1"/>
    </source>
</evidence>
<dbReference type="Gene3D" id="3.90.1200.10">
    <property type="match status" value="1"/>
</dbReference>
<reference evidence="1" key="1">
    <citation type="submission" date="2023-01" db="EMBL/GenBank/DDBJ databases">
        <title>The diversity of Class Acidimicrobiia in South China Sea sediment environments and the proposal of Iamia marina sp. nov., a novel species of the genus Iamia.</title>
        <authorList>
            <person name="He Y."/>
            <person name="Tian X."/>
        </authorList>
    </citation>
    <scope>NUCLEOTIDE SEQUENCE</scope>
    <source>
        <strain evidence="1">DSM 19957</strain>
    </source>
</reference>